<dbReference type="EMBL" id="GBRH01272260">
    <property type="protein sequence ID" value="JAD25635.1"/>
    <property type="molecule type" value="Transcribed_RNA"/>
</dbReference>
<dbReference type="AlphaFoldDB" id="A0A0A8YK39"/>
<name>A0A0A8YK39_ARUDO</name>
<evidence type="ECO:0000313" key="1">
    <source>
        <dbReference type="EMBL" id="JAD25635.1"/>
    </source>
</evidence>
<protein>
    <submittedName>
        <fullName evidence="1">Uncharacterized protein</fullName>
    </submittedName>
</protein>
<proteinExistence type="predicted"/>
<sequence length="24" mass="2831">MMYVVFPYTNLMKSPQISILCHKS</sequence>
<reference evidence="1" key="1">
    <citation type="submission" date="2014-09" db="EMBL/GenBank/DDBJ databases">
        <authorList>
            <person name="Magalhaes I.L.F."/>
            <person name="Oliveira U."/>
            <person name="Santos F.R."/>
            <person name="Vidigal T.H.D.A."/>
            <person name="Brescovit A.D."/>
            <person name="Santos A.J."/>
        </authorList>
    </citation>
    <scope>NUCLEOTIDE SEQUENCE</scope>
    <source>
        <tissue evidence="1">Shoot tissue taken approximately 20 cm above the soil surface</tissue>
    </source>
</reference>
<reference evidence="1" key="2">
    <citation type="journal article" date="2015" name="Data Brief">
        <title>Shoot transcriptome of the giant reed, Arundo donax.</title>
        <authorList>
            <person name="Barrero R.A."/>
            <person name="Guerrero F.D."/>
            <person name="Moolhuijzen P."/>
            <person name="Goolsby J.A."/>
            <person name="Tidwell J."/>
            <person name="Bellgard S.E."/>
            <person name="Bellgard M.I."/>
        </authorList>
    </citation>
    <scope>NUCLEOTIDE SEQUENCE</scope>
    <source>
        <tissue evidence="1">Shoot tissue taken approximately 20 cm above the soil surface</tissue>
    </source>
</reference>
<accession>A0A0A8YK39</accession>
<organism evidence="1">
    <name type="scientific">Arundo donax</name>
    <name type="common">Giant reed</name>
    <name type="synonym">Donax arundinaceus</name>
    <dbReference type="NCBI Taxonomy" id="35708"/>
    <lineage>
        <taxon>Eukaryota</taxon>
        <taxon>Viridiplantae</taxon>
        <taxon>Streptophyta</taxon>
        <taxon>Embryophyta</taxon>
        <taxon>Tracheophyta</taxon>
        <taxon>Spermatophyta</taxon>
        <taxon>Magnoliopsida</taxon>
        <taxon>Liliopsida</taxon>
        <taxon>Poales</taxon>
        <taxon>Poaceae</taxon>
        <taxon>PACMAD clade</taxon>
        <taxon>Arundinoideae</taxon>
        <taxon>Arundineae</taxon>
        <taxon>Arundo</taxon>
    </lineage>
</organism>